<organism evidence="1 2">
    <name type="scientific">Thermophagus xiamenensis</name>
    <dbReference type="NCBI Taxonomy" id="385682"/>
    <lineage>
        <taxon>Bacteria</taxon>
        <taxon>Pseudomonadati</taxon>
        <taxon>Bacteroidota</taxon>
        <taxon>Bacteroidia</taxon>
        <taxon>Marinilabiliales</taxon>
        <taxon>Marinilabiliaceae</taxon>
        <taxon>Thermophagus</taxon>
    </lineage>
</organism>
<name>A0A1I1W118_9BACT</name>
<evidence type="ECO:0000313" key="1">
    <source>
        <dbReference type="EMBL" id="SFD87013.1"/>
    </source>
</evidence>
<accession>A0A1I1W118</accession>
<evidence type="ECO:0000313" key="2">
    <source>
        <dbReference type="Proteomes" id="UP000181976"/>
    </source>
</evidence>
<dbReference type="EMBL" id="FONA01000003">
    <property type="protein sequence ID" value="SFD87013.1"/>
    <property type="molecule type" value="Genomic_DNA"/>
</dbReference>
<protein>
    <recommendedName>
        <fullName evidence="3">Porin</fullName>
    </recommendedName>
</protein>
<dbReference type="Proteomes" id="UP000181976">
    <property type="component" value="Unassembled WGS sequence"/>
</dbReference>
<dbReference type="RefSeq" id="WP_010526765.1">
    <property type="nucleotide sequence ID" value="NZ_AFSL01000019.1"/>
</dbReference>
<dbReference type="SUPFAM" id="SSF56935">
    <property type="entry name" value="Porins"/>
    <property type="match status" value="1"/>
</dbReference>
<reference evidence="1 2" key="1">
    <citation type="submission" date="2016-10" db="EMBL/GenBank/DDBJ databases">
        <authorList>
            <person name="de Groot N.N."/>
        </authorList>
    </citation>
    <scope>NUCLEOTIDE SEQUENCE [LARGE SCALE GENOMIC DNA]</scope>
    <source>
        <strain evidence="1 2">DSM 19012</strain>
    </source>
</reference>
<proteinExistence type="predicted"/>
<dbReference type="InParanoid" id="A0A1I1W118"/>
<dbReference type="STRING" id="385682.SAMN05444380_10391"/>
<evidence type="ECO:0008006" key="3">
    <source>
        <dbReference type="Google" id="ProtNLM"/>
    </source>
</evidence>
<dbReference type="OrthoDB" id="1116508at2"/>
<dbReference type="eggNOG" id="ENOG5033TBH">
    <property type="taxonomic scope" value="Bacteria"/>
</dbReference>
<gene>
    <name evidence="1" type="ORF">SAMN05444380_10391</name>
</gene>
<dbReference type="AlphaFoldDB" id="A0A1I1W118"/>
<keyword evidence="2" id="KW-1185">Reference proteome</keyword>
<sequence length="349" mass="39777">MKRLPILPILFLLTQVVTAQKENELLPGLTPIVQVFGTANYNVDDGIAGYSFGRAHLGLQYRFNDKWFGKIVIDRGRATTVGDITVTDDEGNTLNVTNTSSEGSYYTMWLKFASLTWQINDHLSLEGGALLQNHYITQERFWGLRYVAQTFQDLYWHIPSTDLGFMARYKINKSWGLDVALTNGEGPRIKQDSEGALKNAVGLDFMPSERLQTRLYYHHSQAESYDDEDEQMVSAFAGFTANKKLRMGAEYNYMNNFSHLDHYNSNGFSVFSIWSVNQATDIFGRFDLYNFEVPENTSDSYGTDGKALIAGISHSPVRKVRLSLNYQGFFYDDNDLNSNNINLSMEYKF</sequence>